<sequence>MRNAVQRRNHRERGQLEERQKWGLLEKHKDYSARARDFAVKKTKLKQLRQKALDRNPDEFYFGMMSRKGPSTSKNSSGTINGDRGNQVLSQEASRLYKTQDLGYLRTMRNKTAKEVDELQQRVVGVIGTGNKIVWVDGEDDLQEKLGEEDVDEEDDEDRNDVNADTGAKKLKKLQEKEAIKLEARLSIARERLKALAEAEEALELQRAKMAKSPTIGGVNKHGVKYKVRERKR</sequence>
<comment type="function">
    <text evidence="1 6">Involved in nucleolar processing of pre-18S ribosomal RNA.</text>
</comment>
<feature type="region of interest" description="Disordered" evidence="8">
    <location>
        <begin position="1"/>
        <end position="20"/>
    </location>
</feature>
<organism evidence="9 10">
    <name type="scientific">Oidiodendron maius (strain Zn)</name>
    <dbReference type="NCBI Taxonomy" id="913774"/>
    <lineage>
        <taxon>Eukaryota</taxon>
        <taxon>Fungi</taxon>
        <taxon>Dikarya</taxon>
        <taxon>Ascomycota</taxon>
        <taxon>Pezizomycotina</taxon>
        <taxon>Leotiomycetes</taxon>
        <taxon>Leotiomycetes incertae sedis</taxon>
        <taxon>Myxotrichaceae</taxon>
        <taxon>Oidiodendron</taxon>
    </lineage>
</organism>
<dbReference type="STRING" id="913774.A0A0C3H6P1"/>
<feature type="compositionally biased region" description="Acidic residues" evidence="8">
    <location>
        <begin position="149"/>
        <end position="159"/>
    </location>
</feature>
<evidence type="ECO:0000256" key="5">
    <source>
        <dbReference type="ARBA" id="ARBA00023242"/>
    </source>
</evidence>
<reference evidence="9 10" key="1">
    <citation type="submission" date="2014-04" db="EMBL/GenBank/DDBJ databases">
        <authorList>
            <consortium name="DOE Joint Genome Institute"/>
            <person name="Kuo A."/>
            <person name="Martino E."/>
            <person name="Perotto S."/>
            <person name="Kohler A."/>
            <person name="Nagy L.G."/>
            <person name="Floudas D."/>
            <person name="Copeland A."/>
            <person name="Barry K.W."/>
            <person name="Cichocki N."/>
            <person name="Veneault-Fourrey C."/>
            <person name="LaButti K."/>
            <person name="Lindquist E.A."/>
            <person name="Lipzen A."/>
            <person name="Lundell T."/>
            <person name="Morin E."/>
            <person name="Murat C."/>
            <person name="Sun H."/>
            <person name="Tunlid A."/>
            <person name="Henrissat B."/>
            <person name="Grigoriev I.V."/>
            <person name="Hibbett D.S."/>
            <person name="Martin F."/>
            <person name="Nordberg H.P."/>
            <person name="Cantor M.N."/>
            <person name="Hua S.X."/>
        </authorList>
    </citation>
    <scope>NUCLEOTIDE SEQUENCE [LARGE SCALE GENOMIC DNA]</scope>
    <source>
        <strain evidence="9 10">Zn</strain>
    </source>
</reference>
<reference evidence="10" key="2">
    <citation type="submission" date="2015-01" db="EMBL/GenBank/DDBJ databases">
        <title>Evolutionary Origins and Diversification of the Mycorrhizal Mutualists.</title>
        <authorList>
            <consortium name="DOE Joint Genome Institute"/>
            <consortium name="Mycorrhizal Genomics Consortium"/>
            <person name="Kohler A."/>
            <person name="Kuo A."/>
            <person name="Nagy L.G."/>
            <person name="Floudas D."/>
            <person name="Copeland A."/>
            <person name="Barry K.W."/>
            <person name="Cichocki N."/>
            <person name="Veneault-Fourrey C."/>
            <person name="LaButti K."/>
            <person name="Lindquist E.A."/>
            <person name="Lipzen A."/>
            <person name="Lundell T."/>
            <person name="Morin E."/>
            <person name="Murat C."/>
            <person name="Riley R."/>
            <person name="Ohm R."/>
            <person name="Sun H."/>
            <person name="Tunlid A."/>
            <person name="Henrissat B."/>
            <person name="Grigoriev I.V."/>
            <person name="Hibbett D.S."/>
            <person name="Martin F."/>
        </authorList>
    </citation>
    <scope>NUCLEOTIDE SEQUENCE [LARGE SCALE GENOMIC DNA]</scope>
    <source>
        <strain evidence="10">Zn</strain>
    </source>
</reference>
<evidence type="ECO:0000256" key="4">
    <source>
        <dbReference type="ARBA" id="ARBA00022552"/>
    </source>
</evidence>
<evidence type="ECO:0000256" key="2">
    <source>
        <dbReference type="ARBA" id="ARBA00004604"/>
    </source>
</evidence>
<dbReference type="GO" id="GO:0032040">
    <property type="term" value="C:small-subunit processome"/>
    <property type="evidence" value="ECO:0007669"/>
    <property type="project" value="UniProtKB-UniRule"/>
</dbReference>
<dbReference type="FunCoup" id="A0A0C3H6P1">
    <property type="interactions" value="718"/>
</dbReference>
<gene>
    <name evidence="9" type="ORF">OIDMADRAFT_129139</name>
</gene>
<dbReference type="GO" id="GO:0000472">
    <property type="term" value="P:endonucleolytic cleavage to generate mature 5'-end of SSU-rRNA from (SSU-rRNA, 5.8S rRNA, LSU-rRNA)"/>
    <property type="evidence" value="ECO:0007669"/>
    <property type="project" value="EnsemblFungi"/>
</dbReference>
<feature type="compositionally biased region" description="Basic residues" evidence="8">
    <location>
        <begin position="222"/>
        <end position="233"/>
    </location>
</feature>
<accession>A0A0C3H6P1</accession>
<dbReference type="GO" id="GO:0006412">
    <property type="term" value="P:translation"/>
    <property type="evidence" value="ECO:0007669"/>
    <property type="project" value="EnsemblFungi"/>
</dbReference>
<keyword evidence="7" id="KW-0175">Coiled coil</keyword>
<feature type="coiled-coil region" evidence="7">
    <location>
        <begin position="172"/>
        <end position="206"/>
    </location>
</feature>
<proteinExistence type="inferred from homology"/>
<keyword evidence="4 6" id="KW-0698">rRNA processing</keyword>
<dbReference type="InterPro" id="IPR007144">
    <property type="entry name" value="SSU_processome_Utp11"/>
</dbReference>
<evidence type="ECO:0000313" key="9">
    <source>
        <dbReference type="EMBL" id="KIM98086.1"/>
    </source>
</evidence>
<feature type="region of interest" description="Disordered" evidence="8">
    <location>
        <begin position="214"/>
        <end position="233"/>
    </location>
</feature>
<dbReference type="InParanoid" id="A0A0C3H6P1"/>
<name>A0A0C3H6P1_OIDMZ</name>
<evidence type="ECO:0000256" key="6">
    <source>
        <dbReference type="PIRNR" id="PIRNR015952"/>
    </source>
</evidence>
<evidence type="ECO:0000313" key="10">
    <source>
        <dbReference type="Proteomes" id="UP000054321"/>
    </source>
</evidence>
<feature type="compositionally biased region" description="Basic residues" evidence="8">
    <location>
        <begin position="1"/>
        <end position="11"/>
    </location>
</feature>
<evidence type="ECO:0000256" key="8">
    <source>
        <dbReference type="SAM" id="MobiDB-lite"/>
    </source>
</evidence>
<dbReference type="OrthoDB" id="29058at2759"/>
<comment type="subcellular location">
    <subcellularLocation>
        <location evidence="2 6">Nucleus</location>
        <location evidence="2 6">Nucleolus</location>
    </subcellularLocation>
</comment>
<evidence type="ECO:0000256" key="7">
    <source>
        <dbReference type="SAM" id="Coils"/>
    </source>
</evidence>
<feature type="region of interest" description="Disordered" evidence="8">
    <location>
        <begin position="144"/>
        <end position="167"/>
    </location>
</feature>
<dbReference type="PANTHER" id="PTHR12838">
    <property type="entry name" value="U3 SMALL NUCLEOLAR RNA-ASSOCIATED PROTEIN 11"/>
    <property type="match status" value="1"/>
</dbReference>
<keyword evidence="10" id="KW-1185">Reference proteome</keyword>
<keyword evidence="5 6" id="KW-0539">Nucleus</keyword>
<evidence type="ECO:0000256" key="3">
    <source>
        <dbReference type="ARBA" id="ARBA00008105"/>
    </source>
</evidence>
<feature type="region of interest" description="Disordered" evidence="8">
    <location>
        <begin position="59"/>
        <end position="87"/>
    </location>
</feature>
<comment type="similarity">
    <text evidence="3 6">Belongs to the UTP11 family.</text>
</comment>
<comment type="subunit">
    <text evidence="6">Component of the ribosomal small subunit (SSU) processome.</text>
</comment>
<dbReference type="Pfam" id="PF03998">
    <property type="entry name" value="Utp11"/>
    <property type="match status" value="1"/>
</dbReference>
<dbReference type="EMBL" id="KN832881">
    <property type="protein sequence ID" value="KIM98086.1"/>
    <property type="molecule type" value="Genomic_DNA"/>
</dbReference>
<protein>
    <recommendedName>
        <fullName evidence="6">U3 small nucleolar RNA-associated protein 11</fullName>
        <shortName evidence="6">U3 snoRNA-associated protein 11</shortName>
    </recommendedName>
</protein>
<dbReference type="Proteomes" id="UP000054321">
    <property type="component" value="Unassembled WGS sequence"/>
</dbReference>
<dbReference type="AlphaFoldDB" id="A0A0C3H6P1"/>
<dbReference type="GO" id="GO:0000480">
    <property type="term" value="P:endonucleolytic cleavage in 5'-ETS of tricistronic rRNA transcript (SSU-rRNA, 5.8S rRNA, LSU-rRNA)"/>
    <property type="evidence" value="ECO:0007669"/>
    <property type="project" value="EnsemblFungi"/>
</dbReference>
<evidence type="ECO:0000256" key="1">
    <source>
        <dbReference type="ARBA" id="ARBA00004099"/>
    </source>
</evidence>
<dbReference type="PANTHER" id="PTHR12838:SF0">
    <property type="entry name" value="U3 SMALL NUCLEOLAR RNA-ASSOCIATED PROTEIN 11-RELATED"/>
    <property type="match status" value="1"/>
</dbReference>
<dbReference type="GO" id="GO:0000447">
    <property type="term" value="P:endonucleolytic cleavage in ITS1 to separate SSU-rRNA from 5.8S rRNA and LSU-rRNA from tricistronic rRNA transcript (SSU-rRNA, 5.8S rRNA, LSU-rRNA)"/>
    <property type="evidence" value="ECO:0007669"/>
    <property type="project" value="EnsemblFungi"/>
</dbReference>
<feature type="compositionally biased region" description="Polar residues" evidence="8">
    <location>
        <begin position="69"/>
        <end position="80"/>
    </location>
</feature>
<dbReference type="HOGENOM" id="CLU_061887_0_1_1"/>
<dbReference type="PIRSF" id="PIRSF015952">
    <property type="entry name" value="U3snoRNP11"/>
    <property type="match status" value="1"/>
</dbReference>